<dbReference type="PIRSF" id="PIRSF000726">
    <property type="entry name" value="Asp_kin"/>
    <property type="match status" value="1"/>
</dbReference>
<dbReference type="InterPro" id="IPR001048">
    <property type="entry name" value="Asp/Glu/Uridylate_kinase"/>
</dbReference>
<dbReference type="NCBIfam" id="TIGR00657">
    <property type="entry name" value="asp_kinases"/>
    <property type="match status" value="1"/>
</dbReference>
<keyword evidence="2 7" id="KW-0808">Transferase</keyword>
<protein>
    <recommendedName>
        <fullName evidence="7">Aspartokinase</fullName>
        <ecNumber evidence="7">2.7.2.4</ecNumber>
    </recommendedName>
</protein>
<dbReference type="UniPathway" id="UPA00051">
    <property type="reaction ID" value="UER00462"/>
</dbReference>
<dbReference type="Gene3D" id="3.40.1160.10">
    <property type="entry name" value="Acetylglutamate kinase-like"/>
    <property type="match status" value="1"/>
</dbReference>
<dbReference type="Gene3D" id="3.30.70.260">
    <property type="match status" value="2"/>
</dbReference>
<dbReference type="PROSITE" id="PS51671">
    <property type="entry name" value="ACT"/>
    <property type="match status" value="2"/>
</dbReference>
<keyword evidence="4 7" id="KW-0418">Kinase</keyword>
<evidence type="ECO:0000313" key="10">
    <source>
        <dbReference type="EMBL" id="OQD58819.1"/>
    </source>
</evidence>
<evidence type="ECO:0000313" key="11">
    <source>
        <dbReference type="Proteomes" id="UP000191661"/>
    </source>
</evidence>
<comment type="pathway">
    <text evidence="8">Amino-acid biosynthesis; L-lysine biosynthesis via DAP pathway; (S)-tetrahydrodipicolinate from L-aspartate: step 1/4.</text>
</comment>
<dbReference type="GO" id="GO:0009088">
    <property type="term" value="P:threonine biosynthetic process"/>
    <property type="evidence" value="ECO:0007669"/>
    <property type="project" value="UniProtKB-UniPathway"/>
</dbReference>
<dbReference type="PANTHER" id="PTHR21499">
    <property type="entry name" value="ASPARTATE KINASE"/>
    <property type="match status" value="1"/>
</dbReference>
<dbReference type="NCBIfam" id="TIGR00656">
    <property type="entry name" value="asp_kin_monofn"/>
    <property type="match status" value="1"/>
</dbReference>
<dbReference type="Pfam" id="PF00696">
    <property type="entry name" value="AA_kinase"/>
    <property type="match status" value="1"/>
</dbReference>
<dbReference type="CDD" id="cd04892">
    <property type="entry name" value="ACT_AK-like_2"/>
    <property type="match status" value="1"/>
</dbReference>
<proteinExistence type="inferred from homology"/>
<sequence>MELKIAKFGGTSIGNGKKIRKAAQSVVNEYMKGNKVVVVVSAINKTTDNLIKIVKDSVDSNVTDKQMAEILSMGEMTSVRVMSSVIESLGVKSEYIDPYSDEWPLLTNNKVLEAKIDFKASELMSKELNRILDQGIIPVVCGFLGKGPDGEITTLGRGGSDITAFLLGHSLNADEVIIVTDVDGVMSTDPNKIQKAKKLDKISVEEMRDLATHGAQVLHPHALKYKDPLINAKIISHEYGDLSNPGTTIVGPYEGEMMKTTILYPEPISVVAIVGDGMLKKPGLLSKITTILAKNDINIFGISAGQNSVTIFINKKNSDEAYHLLHDMVIDSEELSSLSLGKEIAMLTLVSPDFIETPGIISDITVPLRENNINIVEISSSQTAVVIFVELADGEKAFELVKDVLE</sequence>
<dbReference type="InterPro" id="IPR018042">
    <property type="entry name" value="Aspartate_kinase_CS"/>
</dbReference>
<dbReference type="UniPathway" id="UPA00050">
    <property type="reaction ID" value="UER00461"/>
</dbReference>
<dbReference type="GO" id="GO:0004072">
    <property type="term" value="F:aspartate kinase activity"/>
    <property type="evidence" value="ECO:0007669"/>
    <property type="project" value="UniProtKB-EC"/>
</dbReference>
<dbReference type="InterPro" id="IPR027795">
    <property type="entry name" value="CASTOR_ACT_dom"/>
</dbReference>
<dbReference type="Pfam" id="PF13840">
    <property type="entry name" value="ACT_7"/>
    <property type="match status" value="2"/>
</dbReference>
<dbReference type="RefSeq" id="WP_080460345.1">
    <property type="nucleotide sequence ID" value="NZ_JXMW01000008.1"/>
</dbReference>
<evidence type="ECO:0000256" key="5">
    <source>
        <dbReference type="ARBA" id="ARBA00022840"/>
    </source>
</evidence>
<keyword evidence="5" id="KW-0067">ATP-binding</keyword>
<evidence type="ECO:0000256" key="7">
    <source>
        <dbReference type="RuleBase" id="RU003448"/>
    </source>
</evidence>
<dbReference type="GO" id="GO:0009090">
    <property type="term" value="P:homoserine biosynthetic process"/>
    <property type="evidence" value="ECO:0007669"/>
    <property type="project" value="TreeGrafter"/>
</dbReference>
<dbReference type="InterPro" id="IPR002912">
    <property type="entry name" value="ACT_dom"/>
</dbReference>
<name>A0A1V6N2B3_METAZ</name>
<comment type="catalytic activity">
    <reaction evidence="6 7">
        <text>L-aspartate + ATP = 4-phospho-L-aspartate + ADP</text>
        <dbReference type="Rhea" id="RHEA:23776"/>
        <dbReference type="ChEBI" id="CHEBI:29991"/>
        <dbReference type="ChEBI" id="CHEBI:30616"/>
        <dbReference type="ChEBI" id="CHEBI:57535"/>
        <dbReference type="ChEBI" id="CHEBI:456216"/>
        <dbReference type="EC" id="2.7.2.4"/>
    </reaction>
</comment>
<accession>A0A1V6N2B3</accession>
<organism evidence="10 11">
    <name type="scientific">Methanobrevibacter arboriphilus JCM 13429 = DSM 1125</name>
    <dbReference type="NCBI Taxonomy" id="1300164"/>
    <lineage>
        <taxon>Archaea</taxon>
        <taxon>Methanobacteriati</taxon>
        <taxon>Methanobacteriota</taxon>
        <taxon>Methanomada group</taxon>
        <taxon>Methanobacteria</taxon>
        <taxon>Methanobacteriales</taxon>
        <taxon>Methanobacteriaceae</taxon>
        <taxon>Methanobrevibacter</taxon>
    </lineage>
</organism>
<dbReference type="PROSITE" id="PS00324">
    <property type="entry name" value="ASPARTOKINASE"/>
    <property type="match status" value="1"/>
</dbReference>
<evidence type="ECO:0000256" key="1">
    <source>
        <dbReference type="ARBA" id="ARBA00010122"/>
    </source>
</evidence>
<reference evidence="10 11" key="1">
    <citation type="submission" date="2014-12" db="EMBL/GenBank/DDBJ databases">
        <title>Genome sequence of Methanobrevibacter arboriphilicus DH1, DSM1125.</title>
        <authorList>
            <person name="Poehlein A."/>
            <person name="Thauer R.K."/>
            <person name="Seedorf H."/>
            <person name="Daniel R."/>
        </authorList>
    </citation>
    <scope>NUCLEOTIDE SEQUENCE [LARGE SCALE GENOMIC DNA]</scope>
    <source>
        <strain evidence="10 11">DH1</strain>
    </source>
</reference>
<dbReference type="PANTHER" id="PTHR21499:SF70">
    <property type="entry name" value="ASPARTOKINASE"/>
    <property type="match status" value="1"/>
</dbReference>
<evidence type="ECO:0000256" key="8">
    <source>
        <dbReference type="RuleBase" id="RU004249"/>
    </source>
</evidence>
<keyword evidence="8" id="KW-0028">Amino-acid biosynthesis</keyword>
<dbReference type="OrthoDB" id="8904at2157"/>
<dbReference type="UniPathway" id="UPA00034">
    <property type="reaction ID" value="UER00015"/>
</dbReference>
<dbReference type="CDD" id="cd04234">
    <property type="entry name" value="AAK_AK"/>
    <property type="match status" value="1"/>
</dbReference>
<comment type="pathway">
    <text evidence="8">Amino-acid biosynthesis; L-threonine biosynthesis; L-threonine from L-aspartate: step 1/5.</text>
</comment>
<evidence type="ECO:0000256" key="3">
    <source>
        <dbReference type="ARBA" id="ARBA00022741"/>
    </source>
</evidence>
<dbReference type="EMBL" id="JXMW01000008">
    <property type="protein sequence ID" value="OQD58819.1"/>
    <property type="molecule type" value="Genomic_DNA"/>
</dbReference>
<evidence type="ECO:0000259" key="9">
    <source>
        <dbReference type="PROSITE" id="PS51671"/>
    </source>
</evidence>
<evidence type="ECO:0000256" key="4">
    <source>
        <dbReference type="ARBA" id="ARBA00022777"/>
    </source>
</evidence>
<dbReference type="InterPro" id="IPR001341">
    <property type="entry name" value="Asp_kinase"/>
</dbReference>
<feature type="domain" description="ACT" evidence="9">
    <location>
        <begin position="273"/>
        <end position="347"/>
    </location>
</feature>
<evidence type="ECO:0000256" key="6">
    <source>
        <dbReference type="ARBA" id="ARBA00047872"/>
    </source>
</evidence>
<dbReference type="InterPro" id="IPR045865">
    <property type="entry name" value="ACT-like_dom_sf"/>
</dbReference>
<dbReference type="GO" id="GO:0005524">
    <property type="term" value="F:ATP binding"/>
    <property type="evidence" value="ECO:0007669"/>
    <property type="project" value="UniProtKB-KW"/>
</dbReference>
<keyword evidence="11" id="KW-1185">Reference proteome</keyword>
<feature type="domain" description="ACT" evidence="9">
    <location>
        <begin position="349"/>
        <end position="406"/>
    </location>
</feature>
<gene>
    <name evidence="10" type="primary">ask</name>
    <name evidence="10" type="ORF">MBBAR_8c00450</name>
</gene>
<dbReference type="Proteomes" id="UP000191661">
    <property type="component" value="Unassembled WGS sequence"/>
</dbReference>
<dbReference type="GO" id="GO:0005829">
    <property type="term" value="C:cytosol"/>
    <property type="evidence" value="ECO:0007669"/>
    <property type="project" value="TreeGrafter"/>
</dbReference>
<dbReference type="GO" id="GO:0009089">
    <property type="term" value="P:lysine biosynthetic process via diaminopimelate"/>
    <property type="evidence" value="ECO:0007669"/>
    <property type="project" value="UniProtKB-UniPathway"/>
</dbReference>
<dbReference type="SUPFAM" id="SSF53633">
    <property type="entry name" value="Carbamate kinase-like"/>
    <property type="match status" value="1"/>
</dbReference>
<comment type="caution">
    <text evidence="10">The sequence shown here is derived from an EMBL/GenBank/DDBJ whole genome shotgun (WGS) entry which is preliminary data.</text>
</comment>
<dbReference type="InterPro" id="IPR036393">
    <property type="entry name" value="AceGlu_kinase-like_sf"/>
</dbReference>
<dbReference type="NCBIfam" id="NF005159">
    <property type="entry name" value="PRK06635.2-3"/>
    <property type="match status" value="1"/>
</dbReference>
<comment type="similarity">
    <text evidence="1 7">Belongs to the aspartokinase family.</text>
</comment>
<evidence type="ECO:0000256" key="2">
    <source>
        <dbReference type="ARBA" id="ARBA00022679"/>
    </source>
</evidence>
<dbReference type="AlphaFoldDB" id="A0A1V6N2B3"/>
<comment type="pathway">
    <text evidence="8">Amino-acid biosynthesis; L-methionine biosynthesis via de novo pathway; L-homoserine from L-aspartate: step 1/3.</text>
</comment>
<keyword evidence="3" id="KW-0547">Nucleotide-binding</keyword>
<dbReference type="InterPro" id="IPR005260">
    <property type="entry name" value="Asp_kin_monofn"/>
</dbReference>
<dbReference type="SUPFAM" id="SSF55021">
    <property type="entry name" value="ACT-like"/>
    <property type="match status" value="2"/>
</dbReference>
<dbReference type="EC" id="2.7.2.4" evidence="7"/>